<comment type="similarity">
    <text evidence="1">Belongs to the 'phage' integrase family.</text>
</comment>
<dbReference type="PATRIC" id="fig|2033.7.peg.3701"/>
<dbReference type="SUPFAM" id="SSF56349">
    <property type="entry name" value="DNA breaking-rejoining enzymes"/>
    <property type="match status" value="1"/>
</dbReference>
<dbReference type="InterPro" id="IPR044068">
    <property type="entry name" value="CB"/>
</dbReference>
<evidence type="ECO:0000256" key="1">
    <source>
        <dbReference type="ARBA" id="ARBA00008857"/>
    </source>
</evidence>
<feature type="domain" description="Tyr recombinase" evidence="7">
    <location>
        <begin position="193"/>
        <end position="383"/>
    </location>
</feature>
<dbReference type="RefSeq" id="WP_058614801.1">
    <property type="nucleotide sequence ID" value="NZ_LDRV01000093.1"/>
</dbReference>
<proteinExistence type="inferred from homology"/>
<feature type="compositionally biased region" description="Basic and acidic residues" evidence="6">
    <location>
        <begin position="195"/>
        <end position="207"/>
    </location>
</feature>
<dbReference type="InterPro" id="IPR050808">
    <property type="entry name" value="Phage_Integrase"/>
</dbReference>
<dbReference type="InterPro" id="IPR013762">
    <property type="entry name" value="Integrase-like_cat_sf"/>
</dbReference>
<dbReference type="Pfam" id="PF00589">
    <property type="entry name" value="Phage_integrase"/>
    <property type="match status" value="1"/>
</dbReference>
<dbReference type="GO" id="GO:0003677">
    <property type="term" value="F:DNA binding"/>
    <property type="evidence" value="ECO:0007669"/>
    <property type="project" value="UniProtKB-UniRule"/>
</dbReference>
<dbReference type="PANTHER" id="PTHR30629">
    <property type="entry name" value="PROPHAGE INTEGRASE"/>
    <property type="match status" value="1"/>
</dbReference>
<feature type="region of interest" description="Disordered" evidence="6">
    <location>
        <begin position="195"/>
        <end position="214"/>
    </location>
</feature>
<dbReference type="Gene3D" id="1.10.150.130">
    <property type="match status" value="1"/>
</dbReference>
<dbReference type="Gene3D" id="1.10.443.10">
    <property type="entry name" value="Intergrase catalytic core"/>
    <property type="match status" value="1"/>
</dbReference>
<gene>
    <name evidence="9" type="ORF">RSA3_14325</name>
</gene>
<evidence type="ECO:0000256" key="6">
    <source>
        <dbReference type="SAM" id="MobiDB-lite"/>
    </source>
</evidence>
<dbReference type="PROSITE" id="PS51900">
    <property type="entry name" value="CB"/>
    <property type="match status" value="1"/>
</dbReference>
<dbReference type="GO" id="GO:0015074">
    <property type="term" value="P:DNA integration"/>
    <property type="evidence" value="ECO:0007669"/>
    <property type="project" value="UniProtKB-KW"/>
</dbReference>
<dbReference type="PANTHER" id="PTHR30629:SF2">
    <property type="entry name" value="PROPHAGE INTEGRASE INTS-RELATED"/>
    <property type="match status" value="1"/>
</dbReference>
<evidence type="ECO:0000256" key="5">
    <source>
        <dbReference type="PROSITE-ProRule" id="PRU01248"/>
    </source>
</evidence>
<dbReference type="GO" id="GO:0006310">
    <property type="term" value="P:DNA recombination"/>
    <property type="evidence" value="ECO:0007669"/>
    <property type="project" value="UniProtKB-KW"/>
</dbReference>
<comment type="caution">
    <text evidence="9">The sequence shown here is derived from an EMBL/GenBank/DDBJ whole genome shotgun (WGS) entry which is preliminary data.</text>
</comment>
<evidence type="ECO:0008006" key="11">
    <source>
        <dbReference type="Google" id="ProtNLM"/>
    </source>
</evidence>
<evidence type="ECO:0000313" key="10">
    <source>
        <dbReference type="Proteomes" id="UP000072189"/>
    </source>
</evidence>
<organism evidence="9 10">
    <name type="scientific">Microbacterium testaceum</name>
    <name type="common">Aureobacterium testaceum</name>
    <name type="synonym">Brevibacterium testaceum</name>
    <dbReference type="NCBI Taxonomy" id="2033"/>
    <lineage>
        <taxon>Bacteria</taxon>
        <taxon>Bacillati</taxon>
        <taxon>Actinomycetota</taxon>
        <taxon>Actinomycetes</taxon>
        <taxon>Micrococcales</taxon>
        <taxon>Microbacteriaceae</taxon>
        <taxon>Microbacterium</taxon>
    </lineage>
</organism>
<name>A0A147F4R5_MICTE</name>
<dbReference type="Proteomes" id="UP000072189">
    <property type="component" value="Unassembled WGS sequence"/>
</dbReference>
<evidence type="ECO:0000256" key="4">
    <source>
        <dbReference type="ARBA" id="ARBA00023172"/>
    </source>
</evidence>
<protein>
    <recommendedName>
        <fullName evidence="11">Site-specific integrase</fullName>
    </recommendedName>
</protein>
<evidence type="ECO:0000313" key="9">
    <source>
        <dbReference type="EMBL" id="KTS09068.1"/>
    </source>
</evidence>
<dbReference type="AlphaFoldDB" id="A0A147F4R5"/>
<keyword evidence="2" id="KW-0229">DNA integration</keyword>
<dbReference type="InterPro" id="IPR010998">
    <property type="entry name" value="Integrase_recombinase_N"/>
</dbReference>
<dbReference type="InterPro" id="IPR002104">
    <property type="entry name" value="Integrase_catalytic"/>
</dbReference>
<evidence type="ECO:0000259" key="8">
    <source>
        <dbReference type="PROSITE" id="PS51900"/>
    </source>
</evidence>
<keyword evidence="3 5" id="KW-0238">DNA-binding</keyword>
<dbReference type="PROSITE" id="PS51898">
    <property type="entry name" value="TYR_RECOMBINASE"/>
    <property type="match status" value="1"/>
</dbReference>
<accession>A0A147F4R5</accession>
<evidence type="ECO:0000259" key="7">
    <source>
        <dbReference type="PROSITE" id="PS51898"/>
    </source>
</evidence>
<evidence type="ECO:0000256" key="2">
    <source>
        <dbReference type="ARBA" id="ARBA00022908"/>
    </source>
</evidence>
<dbReference type="EMBL" id="LDRV01000093">
    <property type="protein sequence ID" value="KTS09068.1"/>
    <property type="molecule type" value="Genomic_DNA"/>
</dbReference>
<reference evidence="9 10" key="1">
    <citation type="journal article" date="2016" name="Front. Microbiol.">
        <title>Genomic Resource of Rice Seed Associated Bacteria.</title>
        <authorList>
            <person name="Midha S."/>
            <person name="Bansal K."/>
            <person name="Sharma S."/>
            <person name="Kumar N."/>
            <person name="Patil P.P."/>
            <person name="Chaudhry V."/>
            <person name="Patil P.B."/>
        </authorList>
    </citation>
    <scope>NUCLEOTIDE SEQUENCE [LARGE SCALE GENOMIC DNA]</scope>
    <source>
        <strain evidence="9 10">RSA3</strain>
    </source>
</reference>
<keyword evidence="4" id="KW-0233">DNA recombination</keyword>
<sequence length="392" mass="43517">MARPPLELETWGRIRRMTVKGKPTARAYYRDSDGVTRSMDRQGKTPAEAERNLVKALKQRLAPASDDLTADTTVADLATRWLASRTRLAEGSVRIYQNAITKHITPGLGSVRLQECSVPRLDRFLVALSRSSGPGTAKTTHVVLSGMFTLAARHGAVRANPMSDVPAPERAKRKTRAAAPDLAAVHGILDRFEQWDAGSEPREETDRRPRRARASDLADTANMFVGSGMRTGEVFALRWDALDLVAQRVVVRGTIAQDRDGKMFVQEVTKSDAGYRELELPPETVDMLLRRRVGSFSQFVFPSSVGTFRHPNNYRTTWRDALRGTAWEGVTPRSFRKTVATVVRDELGIEAARDQLGHEETKTTERSYADEVHRGPAVAQVLSALLSRSAEE</sequence>
<dbReference type="InterPro" id="IPR011010">
    <property type="entry name" value="DNA_brk_join_enz"/>
</dbReference>
<evidence type="ECO:0000256" key="3">
    <source>
        <dbReference type="ARBA" id="ARBA00023125"/>
    </source>
</evidence>
<feature type="domain" description="Core-binding (CB)" evidence="8">
    <location>
        <begin position="72"/>
        <end position="152"/>
    </location>
</feature>